<feature type="region of interest" description="Disordered" evidence="3">
    <location>
        <begin position="66"/>
        <end position="89"/>
    </location>
</feature>
<evidence type="ECO:0000256" key="1">
    <source>
        <dbReference type="ARBA" id="ARBA00022741"/>
    </source>
</evidence>
<evidence type="ECO:0000313" key="6">
    <source>
        <dbReference type="Proteomes" id="UP000308549"/>
    </source>
</evidence>
<dbReference type="InterPro" id="IPR013632">
    <property type="entry name" value="Rad51_C"/>
</dbReference>
<dbReference type="InterPro" id="IPR027417">
    <property type="entry name" value="P-loop_NTPase"/>
</dbReference>
<dbReference type="GO" id="GO:0003690">
    <property type="term" value="F:double-stranded DNA binding"/>
    <property type="evidence" value="ECO:0007669"/>
    <property type="project" value="TreeGrafter"/>
</dbReference>
<dbReference type="InterPro" id="IPR020588">
    <property type="entry name" value="RecA_ATP-bd"/>
</dbReference>
<dbReference type="PANTHER" id="PTHR22942">
    <property type="entry name" value="RECA/RAD51/RADA DNA STRAND-PAIRING FAMILY MEMBER"/>
    <property type="match status" value="1"/>
</dbReference>
<feature type="compositionally biased region" description="Polar residues" evidence="3">
    <location>
        <begin position="324"/>
        <end position="344"/>
    </location>
</feature>
<dbReference type="GO" id="GO:0140664">
    <property type="term" value="F:ATP-dependent DNA damage sensor activity"/>
    <property type="evidence" value="ECO:0007669"/>
    <property type="project" value="InterPro"/>
</dbReference>
<proteinExistence type="predicted"/>
<keyword evidence="1" id="KW-0547">Nucleotide-binding</keyword>
<comment type="caution">
    <text evidence="5">The sequence shown here is derived from an EMBL/GenBank/DDBJ whole genome shotgun (WGS) entry which is preliminary data.</text>
</comment>
<keyword evidence="2" id="KW-0067">ATP-binding</keyword>
<organism evidence="5 6">
    <name type="scientific">Salinomyces thailandicus</name>
    <dbReference type="NCBI Taxonomy" id="706561"/>
    <lineage>
        <taxon>Eukaryota</taxon>
        <taxon>Fungi</taxon>
        <taxon>Dikarya</taxon>
        <taxon>Ascomycota</taxon>
        <taxon>Pezizomycotina</taxon>
        <taxon>Dothideomycetes</taxon>
        <taxon>Dothideomycetidae</taxon>
        <taxon>Mycosphaerellales</taxon>
        <taxon>Teratosphaeriaceae</taxon>
        <taxon>Salinomyces</taxon>
    </lineage>
</organism>
<protein>
    <recommendedName>
        <fullName evidence="4">RecA family profile 1 domain-containing protein</fullName>
    </recommendedName>
</protein>
<dbReference type="AlphaFoldDB" id="A0A4U0TK16"/>
<dbReference type="GO" id="GO:0042148">
    <property type="term" value="P:DNA strand invasion"/>
    <property type="evidence" value="ECO:0007669"/>
    <property type="project" value="TreeGrafter"/>
</dbReference>
<evidence type="ECO:0000256" key="3">
    <source>
        <dbReference type="SAM" id="MobiDB-lite"/>
    </source>
</evidence>
<sequence>MTNLLTVLPDFDIRPFTHILPSLERALVSTADLLTLPAPDIAKRAQVPPREVERLAKVLIESLHGPLAGDDDTVDESTVGTQRDGQEEGGQALVDRCHTISTLDDGLDGVLNGGINVGSITEFVGESAAGKTQFLLTLLLAVQLPSPEGLGKSALYISTEAPLQTSRLAQILKANPAFTNLPPNQRPSLSKIQSTHIHDLEAQEHILRFQVPALLSRSNNGVGLLIIDSIAANYRPEFDKGQARRSAAEAFARRSQQVAHLGALLRDLARKYGVAVVVANQVADRFAPSDQVPPSQAGSQATQRSRPGSPPPPTTRPPSVGQPLSQYERSQPTGTPVYTLSTDDPLSFDHQQRFFTGWGESPRASTYQNQNLKTPSLGLTWTNQLATRIALIREPIYSPQKMGEELSVSSWKRTMKVVFSSGCAESRTEFRITEGGIESVSEEGDSEHA</sequence>
<dbReference type="GO" id="GO:0005524">
    <property type="term" value="F:ATP binding"/>
    <property type="evidence" value="ECO:0007669"/>
    <property type="project" value="UniProtKB-KW"/>
</dbReference>
<evidence type="ECO:0000256" key="2">
    <source>
        <dbReference type="ARBA" id="ARBA00022840"/>
    </source>
</evidence>
<dbReference type="GO" id="GO:0003697">
    <property type="term" value="F:single-stranded DNA binding"/>
    <property type="evidence" value="ECO:0007669"/>
    <property type="project" value="TreeGrafter"/>
</dbReference>
<dbReference type="GO" id="GO:0006312">
    <property type="term" value="P:mitotic recombination"/>
    <property type="evidence" value="ECO:0007669"/>
    <property type="project" value="TreeGrafter"/>
</dbReference>
<dbReference type="OrthoDB" id="1861185at2759"/>
<accession>A0A4U0TK16</accession>
<feature type="domain" description="RecA family profile 1" evidence="4">
    <location>
        <begin position="96"/>
        <end position="282"/>
    </location>
</feature>
<feature type="compositionally biased region" description="Polar residues" evidence="3">
    <location>
        <begin position="292"/>
        <end position="301"/>
    </location>
</feature>
<name>A0A4U0TK16_9PEZI</name>
<dbReference type="GO" id="GO:0000730">
    <property type="term" value="P:DNA recombinase assembly"/>
    <property type="evidence" value="ECO:0007669"/>
    <property type="project" value="TreeGrafter"/>
</dbReference>
<dbReference type="EMBL" id="NAJL01000081">
    <property type="protein sequence ID" value="TKA22208.1"/>
    <property type="molecule type" value="Genomic_DNA"/>
</dbReference>
<evidence type="ECO:0000259" key="4">
    <source>
        <dbReference type="PROSITE" id="PS50162"/>
    </source>
</evidence>
<reference evidence="5 6" key="1">
    <citation type="submission" date="2017-03" db="EMBL/GenBank/DDBJ databases">
        <title>Genomes of endolithic fungi from Antarctica.</title>
        <authorList>
            <person name="Coleine C."/>
            <person name="Masonjones S."/>
            <person name="Stajich J.E."/>
        </authorList>
    </citation>
    <scope>NUCLEOTIDE SEQUENCE [LARGE SCALE GENOMIC DNA]</scope>
    <source>
        <strain evidence="5 6">CCFEE 6315</strain>
    </source>
</reference>
<dbReference type="Gene3D" id="3.40.50.300">
    <property type="entry name" value="P-loop containing nucleotide triphosphate hydrolases"/>
    <property type="match status" value="1"/>
</dbReference>
<dbReference type="PANTHER" id="PTHR22942:SF66">
    <property type="entry name" value="RE19845P"/>
    <property type="match status" value="1"/>
</dbReference>
<dbReference type="GO" id="GO:0061982">
    <property type="term" value="P:meiosis I cell cycle process"/>
    <property type="evidence" value="ECO:0007669"/>
    <property type="project" value="UniProtKB-ARBA"/>
</dbReference>
<evidence type="ECO:0000313" key="5">
    <source>
        <dbReference type="EMBL" id="TKA22208.1"/>
    </source>
</evidence>
<dbReference type="Proteomes" id="UP000308549">
    <property type="component" value="Unassembled WGS sequence"/>
</dbReference>
<dbReference type="SUPFAM" id="SSF52540">
    <property type="entry name" value="P-loop containing nucleoside triphosphate hydrolases"/>
    <property type="match status" value="1"/>
</dbReference>
<dbReference type="Pfam" id="PF08423">
    <property type="entry name" value="Rad51"/>
    <property type="match status" value="1"/>
</dbReference>
<feature type="region of interest" description="Disordered" evidence="3">
    <location>
        <begin position="287"/>
        <end position="345"/>
    </location>
</feature>
<keyword evidence="6" id="KW-1185">Reference proteome</keyword>
<dbReference type="GO" id="GO:0000150">
    <property type="term" value="F:DNA strand exchange activity"/>
    <property type="evidence" value="ECO:0007669"/>
    <property type="project" value="TreeGrafter"/>
</dbReference>
<dbReference type="PROSITE" id="PS50162">
    <property type="entry name" value="RECA_2"/>
    <property type="match status" value="1"/>
</dbReference>
<gene>
    <name evidence="5" type="ORF">B0A50_08320</name>
</gene>